<dbReference type="Pfam" id="PF00111">
    <property type="entry name" value="Fer2"/>
    <property type="match status" value="1"/>
</dbReference>
<keyword evidence="5" id="KW-0249">Electron transport</keyword>
<dbReference type="InterPro" id="IPR001041">
    <property type="entry name" value="2Fe-2S_ferredoxin-type"/>
</dbReference>
<sequence length="124" mass="13351">MAFALSSAAAVAIGGPRAFFSTPTARKNVKNNFALKMRSVSKGFRLKSGKSRVTCAYKITLISTKGEEVVIECADDTYILDAAEDAGVDLPYSCRAGACCTCAASDLSLFPLVRRRLERRSIFS</sequence>
<keyword evidence="6" id="KW-0408">Iron</keyword>
<evidence type="ECO:0000313" key="10">
    <source>
        <dbReference type="EMBL" id="KAL2631150.1"/>
    </source>
</evidence>
<keyword evidence="4" id="KW-0479">Metal-binding</keyword>
<dbReference type="GO" id="GO:0046872">
    <property type="term" value="F:metal ion binding"/>
    <property type="evidence" value="ECO:0007669"/>
    <property type="project" value="UniProtKB-KW"/>
</dbReference>
<reference evidence="10 11" key="1">
    <citation type="submission" date="2024-09" db="EMBL/GenBank/DDBJ databases">
        <title>Chromosome-scale assembly of Riccia fluitans.</title>
        <authorList>
            <person name="Paukszto L."/>
            <person name="Sawicki J."/>
            <person name="Karawczyk K."/>
            <person name="Piernik-Szablinska J."/>
            <person name="Szczecinska M."/>
            <person name="Mazdziarz M."/>
        </authorList>
    </citation>
    <scope>NUCLEOTIDE SEQUENCE [LARGE SCALE GENOMIC DNA]</scope>
    <source>
        <strain evidence="10">Rf_01</strain>
        <tissue evidence="10">Aerial parts of the thallus</tissue>
    </source>
</reference>
<evidence type="ECO:0000259" key="9">
    <source>
        <dbReference type="PROSITE" id="PS51085"/>
    </source>
</evidence>
<dbReference type="PANTHER" id="PTHR43112:SF30">
    <property type="entry name" value="FERREDOXIN-3, CHLOROPLASTIC"/>
    <property type="match status" value="1"/>
</dbReference>
<keyword evidence="7" id="KW-0411">Iron-sulfur</keyword>
<keyword evidence="3" id="KW-0001">2Fe-2S</keyword>
<comment type="caution">
    <text evidence="10">The sequence shown here is derived from an EMBL/GenBank/DDBJ whole genome shotgun (WGS) entry which is preliminary data.</text>
</comment>
<evidence type="ECO:0000256" key="3">
    <source>
        <dbReference type="ARBA" id="ARBA00022714"/>
    </source>
</evidence>
<evidence type="ECO:0000256" key="8">
    <source>
        <dbReference type="ARBA" id="ARBA00034078"/>
    </source>
</evidence>
<feature type="domain" description="2Fe-2S ferredoxin-type" evidence="9">
    <location>
        <begin position="57"/>
        <end position="124"/>
    </location>
</feature>
<dbReference type="Proteomes" id="UP001605036">
    <property type="component" value="Unassembled WGS sequence"/>
</dbReference>
<evidence type="ECO:0000256" key="2">
    <source>
        <dbReference type="ARBA" id="ARBA00022448"/>
    </source>
</evidence>
<dbReference type="EMBL" id="JBHFFA010000004">
    <property type="protein sequence ID" value="KAL2631150.1"/>
    <property type="molecule type" value="Genomic_DNA"/>
</dbReference>
<dbReference type="InterPro" id="IPR012675">
    <property type="entry name" value="Beta-grasp_dom_sf"/>
</dbReference>
<organism evidence="10 11">
    <name type="scientific">Riccia fluitans</name>
    <dbReference type="NCBI Taxonomy" id="41844"/>
    <lineage>
        <taxon>Eukaryota</taxon>
        <taxon>Viridiplantae</taxon>
        <taxon>Streptophyta</taxon>
        <taxon>Embryophyta</taxon>
        <taxon>Marchantiophyta</taxon>
        <taxon>Marchantiopsida</taxon>
        <taxon>Marchantiidae</taxon>
        <taxon>Marchantiales</taxon>
        <taxon>Ricciaceae</taxon>
        <taxon>Riccia</taxon>
    </lineage>
</organism>
<keyword evidence="2" id="KW-0813">Transport</keyword>
<dbReference type="PANTHER" id="PTHR43112">
    <property type="entry name" value="FERREDOXIN"/>
    <property type="match status" value="1"/>
</dbReference>
<accession>A0ABD1YKY3</accession>
<keyword evidence="11" id="KW-1185">Reference proteome</keyword>
<proteinExistence type="inferred from homology"/>
<evidence type="ECO:0000256" key="6">
    <source>
        <dbReference type="ARBA" id="ARBA00023004"/>
    </source>
</evidence>
<dbReference type="InterPro" id="IPR036010">
    <property type="entry name" value="2Fe-2S_ferredoxin-like_sf"/>
</dbReference>
<comment type="cofactor">
    <cofactor evidence="8">
        <name>[2Fe-2S] cluster</name>
        <dbReference type="ChEBI" id="CHEBI:190135"/>
    </cofactor>
</comment>
<evidence type="ECO:0000256" key="5">
    <source>
        <dbReference type="ARBA" id="ARBA00022982"/>
    </source>
</evidence>
<comment type="similarity">
    <text evidence="1">Belongs to the 2Fe2S plant-type ferredoxin family.</text>
</comment>
<evidence type="ECO:0000256" key="4">
    <source>
        <dbReference type="ARBA" id="ARBA00022723"/>
    </source>
</evidence>
<dbReference type="GO" id="GO:0051537">
    <property type="term" value="F:2 iron, 2 sulfur cluster binding"/>
    <property type="evidence" value="ECO:0007669"/>
    <property type="project" value="UniProtKB-KW"/>
</dbReference>
<dbReference type="CDD" id="cd00207">
    <property type="entry name" value="fer2"/>
    <property type="match status" value="1"/>
</dbReference>
<evidence type="ECO:0000313" key="11">
    <source>
        <dbReference type="Proteomes" id="UP001605036"/>
    </source>
</evidence>
<protein>
    <recommendedName>
        <fullName evidence="9">2Fe-2S ferredoxin-type domain-containing protein</fullName>
    </recommendedName>
</protein>
<dbReference type="AlphaFoldDB" id="A0ABD1YKY3"/>
<evidence type="ECO:0000256" key="7">
    <source>
        <dbReference type="ARBA" id="ARBA00023014"/>
    </source>
</evidence>
<dbReference type="Gene3D" id="3.10.20.30">
    <property type="match status" value="1"/>
</dbReference>
<gene>
    <name evidence="10" type="ORF">R1flu_015836</name>
</gene>
<name>A0ABD1YKY3_9MARC</name>
<dbReference type="PROSITE" id="PS51085">
    <property type="entry name" value="2FE2S_FER_2"/>
    <property type="match status" value="1"/>
</dbReference>
<dbReference type="SUPFAM" id="SSF54292">
    <property type="entry name" value="2Fe-2S ferredoxin-like"/>
    <property type="match status" value="1"/>
</dbReference>
<evidence type="ECO:0000256" key="1">
    <source>
        <dbReference type="ARBA" id="ARBA00007874"/>
    </source>
</evidence>